<dbReference type="Gene3D" id="3.30.110.30">
    <property type="entry name" value="C-terminal domain of ProRS"/>
    <property type="match status" value="1"/>
</dbReference>
<dbReference type="InterPro" id="IPR004154">
    <property type="entry name" value="Anticodon-bd"/>
</dbReference>
<keyword evidence="3" id="KW-0547">Nucleotide-binding</keyword>
<dbReference type="PRINTS" id="PR01046">
    <property type="entry name" value="TRNASYNTHPRO"/>
</dbReference>
<comment type="catalytic activity">
    <reaction evidence="7">
        <text>tRNA(Pro) + L-proline + ATP = L-prolyl-tRNA(Pro) + AMP + diphosphate</text>
        <dbReference type="Rhea" id="RHEA:14305"/>
        <dbReference type="Rhea" id="RHEA-COMP:9700"/>
        <dbReference type="Rhea" id="RHEA-COMP:9702"/>
        <dbReference type="ChEBI" id="CHEBI:30616"/>
        <dbReference type="ChEBI" id="CHEBI:33019"/>
        <dbReference type="ChEBI" id="CHEBI:60039"/>
        <dbReference type="ChEBI" id="CHEBI:78442"/>
        <dbReference type="ChEBI" id="CHEBI:78532"/>
        <dbReference type="ChEBI" id="CHEBI:456215"/>
        <dbReference type="EC" id="6.1.1.15"/>
    </reaction>
</comment>
<dbReference type="Pfam" id="PF09180">
    <property type="entry name" value="ProRS-C_1"/>
    <property type="match status" value="1"/>
</dbReference>
<dbReference type="InterPro" id="IPR016061">
    <property type="entry name" value="Pro-tRNA_ligase_II_C"/>
</dbReference>
<feature type="domain" description="Aminoacyl-transfer RNA synthetases class-II family profile" evidence="8">
    <location>
        <begin position="113"/>
        <end position="361"/>
    </location>
</feature>
<dbReference type="GO" id="GO:0005737">
    <property type="term" value="C:cytoplasm"/>
    <property type="evidence" value="ECO:0007669"/>
    <property type="project" value="InterPro"/>
</dbReference>
<dbReference type="GO" id="GO:0006433">
    <property type="term" value="P:prolyl-tRNA aminoacylation"/>
    <property type="evidence" value="ECO:0007669"/>
    <property type="project" value="InterPro"/>
</dbReference>
<name>A0AAE0BRJ6_9CHLO</name>
<dbReference type="GO" id="GO:0017101">
    <property type="term" value="C:aminoacyl-tRNA synthetase multienzyme complex"/>
    <property type="evidence" value="ECO:0007669"/>
    <property type="project" value="TreeGrafter"/>
</dbReference>
<evidence type="ECO:0000313" key="9">
    <source>
        <dbReference type="EMBL" id="KAK3240873.1"/>
    </source>
</evidence>
<evidence type="ECO:0000256" key="7">
    <source>
        <dbReference type="ARBA" id="ARBA00047671"/>
    </source>
</evidence>
<dbReference type="PROSITE" id="PS50862">
    <property type="entry name" value="AA_TRNA_LIGASE_II"/>
    <property type="match status" value="1"/>
</dbReference>
<reference evidence="9 10" key="1">
    <citation type="journal article" date="2015" name="Genome Biol. Evol.">
        <title>Comparative Genomics of a Bacterivorous Green Alga Reveals Evolutionary Causalities and Consequences of Phago-Mixotrophic Mode of Nutrition.</title>
        <authorList>
            <person name="Burns J.A."/>
            <person name="Paasch A."/>
            <person name="Narechania A."/>
            <person name="Kim E."/>
        </authorList>
    </citation>
    <scope>NUCLEOTIDE SEQUENCE [LARGE SCALE GENOMIC DNA]</scope>
    <source>
        <strain evidence="9 10">PLY_AMNH</strain>
    </source>
</reference>
<dbReference type="PANTHER" id="PTHR43382">
    <property type="entry name" value="PROLYL-TRNA SYNTHETASE"/>
    <property type="match status" value="1"/>
</dbReference>
<dbReference type="CDD" id="cd00778">
    <property type="entry name" value="ProRS_core_arch_euk"/>
    <property type="match status" value="1"/>
</dbReference>
<comment type="caution">
    <text evidence="9">The sequence shown here is derived from an EMBL/GenBank/DDBJ whole genome shotgun (WGS) entry which is preliminary data.</text>
</comment>
<dbReference type="InterPro" id="IPR006195">
    <property type="entry name" value="aa-tRNA-synth_II"/>
</dbReference>
<dbReference type="Gene3D" id="3.40.50.800">
    <property type="entry name" value="Anticodon-binding domain"/>
    <property type="match status" value="1"/>
</dbReference>
<keyword evidence="10" id="KW-1185">Reference proteome</keyword>
<keyword evidence="2 9" id="KW-0436">Ligase</keyword>
<dbReference type="HAMAP" id="MF_01571">
    <property type="entry name" value="Pro_tRNA_synth_type3"/>
    <property type="match status" value="1"/>
</dbReference>
<evidence type="ECO:0000259" key="8">
    <source>
        <dbReference type="PROSITE" id="PS50862"/>
    </source>
</evidence>
<accession>A0AAE0BRJ6</accession>
<dbReference type="FunFam" id="3.30.930.10:FF:000023">
    <property type="entry name" value="Proline--tRNA ligase"/>
    <property type="match status" value="1"/>
</dbReference>
<dbReference type="GO" id="GO:0005524">
    <property type="term" value="F:ATP binding"/>
    <property type="evidence" value="ECO:0007669"/>
    <property type="project" value="UniProtKB-KW"/>
</dbReference>
<evidence type="ECO:0000313" key="10">
    <source>
        <dbReference type="Proteomes" id="UP001190700"/>
    </source>
</evidence>
<evidence type="ECO:0000256" key="5">
    <source>
        <dbReference type="ARBA" id="ARBA00023146"/>
    </source>
</evidence>
<dbReference type="EC" id="6.1.1.15" evidence="1"/>
<evidence type="ECO:0000256" key="1">
    <source>
        <dbReference type="ARBA" id="ARBA00012831"/>
    </source>
</evidence>
<keyword evidence="5" id="KW-0030">Aminoacyl-tRNA synthetase</keyword>
<dbReference type="PANTHER" id="PTHR43382:SF3">
    <property type="entry name" value="PROLINE--TRNA LIGASE, CHLOROPLASTIC_MITOCHONDRIAL"/>
    <property type="match status" value="1"/>
</dbReference>
<dbReference type="InterPro" id="IPR002314">
    <property type="entry name" value="aa-tRNA-synt_IIb"/>
</dbReference>
<keyword evidence="4" id="KW-0067">ATP-binding</keyword>
<dbReference type="InterPro" id="IPR017449">
    <property type="entry name" value="Pro-tRNA_synth_II"/>
</dbReference>
<dbReference type="InterPro" id="IPR004499">
    <property type="entry name" value="Pro-tRNA-ligase_IIa_arc-type"/>
</dbReference>
<dbReference type="Proteomes" id="UP001190700">
    <property type="component" value="Unassembled WGS sequence"/>
</dbReference>
<dbReference type="InterPro" id="IPR033721">
    <property type="entry name" value="ProRS_core_arch_euk"/>
</dbReference>
<proteinExistence type="inferred from homology"/>
<dbReference type="NCBIfam" id="TIGR00408">
    <property type="entry name" value="proS_fam_I"/>
    <property type="match status" value="1"/>
</dbReference>
<organism evidence="9 10">
    <name type="scientific">Cymbomonas tetramitiformis</name>
    <dbReference type="NCBI Taxonomy" id="36881"/>
    <lineage>
        <taxon>Eukaryota</taxon>
        <taxon>Viridiplantae</taxon>
        <taxon>Chlorophyta</taxon>
        <taxon>Pyramimonadophyceae</taxon>
        <taxon>Pyramimonadales</taxon>
        <taxon>Pyramimonadaceae</taxon>
        <taxon>Cymbomonas</taxon>
    </lineage>
</organism>
<dbReference type="SMART" id="SM00946">
    <property type="entry name" value="ProRS-C_1"/>
    <property type="match status" value="1"/>
</dbReference>
<dbReference type="SUPFAM" id="SSF52954">
    <property type="entry name" value="Class II aaRS ABD-related"/>
    <property type="match status" value="1"/>
</dbReference>
<dbReference type="AlphaFoldDB" id="A0AAE0BRJ6"/>
<dbReference type="SUPFAM" id="SSF64586">
    <property type="entry name" value="C-terminal domain of ProRS"/>
    <property type="match status" value="1"/>
</dbReference>
<dbReference type="Gene3D" id="3.30.930.10">
    <property type="entry name" value="Bira Bifunctional Protein, Domain 2"/>
    <property type="match status" value="1"/>
</dbReference>
<dbReference type="GO" id="GO:0004827">
    <property type="term" value="F:proline-tRNA ligase activity"/>
    <property type="evidence" value="ECO:0007669"/>
    <property type="project" value="UniProtKB-EC"/>
</dbReference>
<dbReference type="SUPFAM" id="SSF55681">
    <property type="entry name" value="Class II aaRS and biotin synthetases"/>
    <property type="match status" value="1"/>
</dbReference>
<dbReference type="Pfam" id="PF03129">
    <property type="entry name" value="HGTP_anticodon"/>
    <property type="match status" value="1"/>
</dbReference>
<protein>
    <recommendedName>
        <fullName evidence="1">proline--tRNA ligase</fullName>
        <ecNumber evidence="1">6.1.1.15</ecNumber>
    </recommendedName>
    <alternativeName>
        <fullName evidence="6">Prolyl-tRNA synthetase</fullName>
    </alternativeName>
</protein>
<dbReference type="FunFam" id="3.30.110.30:FF:000004">
    <property type="entry name" value="Proline--tRNA ligase, chloroplastic/mitochondrial"/>
    <property type="match status" value="1"/>
</dbReference>
<dbReference type="InterPro" id="IPR036621">
    <property type="entry name" value="Anticodon-bd_dom_sf"/>
</dbReference>
<evidence type="ECO:0000256" key="2">
    <source>
        <dbReference type="ARBA" id="ARBA00022598"/>
    </source>
</evidence>
<dbReference type="InterPro" id="IPR002316">
    <property type="entry name" value="Pro-tRNA-ligase_IIa"/>
</dbReference>
<dbReference type="CDD" id="cd00862">
    <property type="entry name" value="ProRS_anticodon_zinc"/>
    <property type="match status" value="1"/>
</dbReference>
<sequence length="563" mass="62321">MDISSQHARSMAFRAVAQKIGASAVPSLSRHRSLCPRSTTRNANLGDINSLGFSPIKAAVRGSRLCVTAAKGGGGKGGGKQEDNKICPQSEDFGRWYLDIIREAKLADYGPVRGTMVIRPYGYALWENIQSWLDMRFKETGHENAYFPMFIPYSFIAKEADHVEGFAPELALVTQGGGKELEEPLVVRPTSETIVNHMFSQWIQSYRDLPLLINQWANVTRWEMRTRPFVRTSEFLWQEGHTAHATAEEAEEETVKMIKVYAEFAEDVAAMPVVVGRKSAAESFAGAVCTYTIEAMMGDKKALQAGTSHNLGQNFAKAFNTQFANEDQELQYVYQTSWGVSTRMVGGIIMTHGDDAGLRLPPRLAPTQVVVCPVGIKKEVPQEVADAIDTIAANCKKAGIRVKVDDNAKTSPGFKFNFWEMKGVPVRIEVGPRDVKNNACVTARRDVPGKEGKVFGVSLEEDAFVQHLTELLDEIQGKYLAEAKAFRDENIVDVSNYDELKAAIAEGKWARGGWSASDEEEKRVKEETQATIRCFPFDQPPGPHTCLMTGEPADEVCIFAKSY</sequence>
<evidence type="ECO:0000256" key="3">
    <source>
        <dbReference type="ARBA" id="ARBA00022741"/>
    </source>
</evidence>
<evidence type="ECO:0000256" key="6">
    <source>
        <dbReference type="ARBA" id="ARBA00029731"/>
    </source>
</evidence>
<evidence type="ECO:0000256" key="4">
    <source>
        <dbReference type="ARBA" id="ARBA00022840"/>
    </source>
</evidence>
<dbReference type="InterPro" id="IPR045864">
    <property type="entry name" value="aa-tRNA-synth_II/BPL/LPL"/>
</dbReference>
<dbReference type="EMBL" id="LGRX02033526">
    <property type="protein sequence ID" value="KAK3240873.1"/>
    <property type="molecule type" value="Genomic_DNA"/>
</dbReference>
<dbReference type="Pfam" id="PF00587">
    <property type="entry name" value="tRNA-synt_2b"/>
    <property type="match status" value="1"/>
</dbReference>
<gene>
    <name evidence="9" type="ORF">CYMTET_49316</name>
</gene>